<name>A0A1G7IJ61_9SPHI</name>
<dbReference type="Proteomes" id="UP000199072">
    <property type="component" value="Unassembled WGS sequence"/>
</dbReference>
<evidence type="ECO:0000313" key="2">
    <source>
        <dbReference type="Proteomes" id="UP000199072"/>
    </source>
</evidence>
<organism evidence="1 2">
    <name type="scientific">Mucilaginibacter pineti</name>
    <dbReference type="NCBI Taxonomy" id="1391627"/>
    <lineage>
        <taxon>Bacteria</taxon>
        <taxon>Pseudomonadati</taxon>
        <taxon>Bacteroidota</taxon>
        <taxon>Sphingobacteriia</taxon>
        <taxon>Sphingobacteriales</taxon>
        <taxon>Sphingobacteriaceae</taxon>
        <taxon>Mucilaginibacter</taxon>
    </lineage>
</organism>
<dbReference type="EMBL" id="FNAI01000013">
    <property type="protein sequence ID" value="SDF12576.1"/>
    <property type="molecule type" value="Genomic_DNA"/>
</dbReference>
<reference evidence="1 2" key="1">
    <citation type="submission" date="2016-10" db="EMBL/GenBank/DDBJ databases">
        <authorList>
            <person name="de Groot N.N."/>
        </authorList>
    </citation>
    <scope>NUCLEOTIDE SEQUENCE [LARGE SCALE GENOMIC DNA]</scope>
    <source>
        <strain evidence="1 2">47C3B</strain>
    </source>
</reference>
<dbReference type="AlphaFoldDB" id="A0A1G7IJ61"/>
<proteinExistence type="predicted"/>
<keyword evidence="2" id="KW-1185">Reference proteome</keyword>
<protein>
    <submittedName>
        <fullName evidence="1">Uncharacterized protein</fullName>
    </submittedName>
</protein>
<dbReference type="STRING" id="1391627.SAMN05216464_11346"/>
<accession>A0A1G7IJ61</accession>
<evidence type="ECO:0000313" key="1">
    <source>
        <dbReference type="EMBL" id="SDF12576.1"/>
    </source>
</evidence>
<sequence>MKDDILRTVSHLIYNSSSFFSGRARRSRLVIVNNDNSTLPDGGAVFLSPFFRFRL</sequence>
<gene>
    <name evidence="1" type="ORF">SAMN05216464_11346</name>
</gene>